<dbReference type="PANTHER" id="PTHR43133">
    <property type="entry name" value="RNA POLYMERASE ECF-TYPE SIGMA FACTO"/>
    <property type="match status" value="1"/>
</dbReference>
<evidence type="ECO:0000313" key="10">
    <source>
        <dbReference type="Proteomes" id="UP001501821"/>
    </source>
</evidence>
<dbReference type="InterPro" id="IPR036388">
    <property type="entry name" value="WH-like_DNA-bd_sf"/>
</dbReference>
<evidence type="ECO:0000259" key="7">
    <source>
        <dbReference type="Pfam" id="PF04542"/>
    </source>
</evidence>
<keyword evidence="4" id="KW-0238">DNA-binding</keyword>
<feature type="domain" description="RNA polymerase sigma-70 region 2" evidence="7">
    <location>
        <begin position="26"/>
        <end position="95"/>
    </location>
</feature>
<name>A0ABP7J2E1_9ACTN</name>
<protein>
    <recommendedName>
        <fullName evidence="11">Sigma-70 family RNA polymerase sigma factor</fullName>
    </recommendedName>
</protein>
<dbReference type="PANTHER" id="PTHR43133:SF8">
    <property type="entry name" value="RNA POLYMERASE SIGMA FACTOR HI_1459-RELATED"/>
    <property type="match status" value="1"/>
</dbReference>
<evidence type="ECO:0008006" key="11">
    <source>
        <dbReference type="Google" id="ProtNLM"/>
    </source>
</evidence>
<evidence type="ECO:0000256" key="5">
    <source>
        <dbReference type="ARBA" id="ARBA00023163"/>
    </source>
</evidence>
<dbReference type="InterPro" id="IPR007627">
    <property type="entry name" value="RNA_pol_sigma70_r2"/>
</dbReference>
<evidence type="ECO:0000256" key="1">
    <source>
        <dbReference type="ARBA" id="ARBA00010641"/>
    </source>
</evidence>
<sequence>MVRRGADGPLVARAKDGDEVAWRELYLLHARRLVVWLGSVPTGDAAATPEDVASETWTVAATRIRDFHGTEDDFGGWLVGIARKVAANHRRRVQRRRTDATDDVGDGAAPLVDSPETEVGGQDLTRRLLEQLSPREAEVIACIDVVGLDVAATARALGMSTTAVRVARHRGLGRLRRLVDDETGTIS</sequence>
<gene>
    <name evidence="9" type="ORF">GCM10022242_36490</name>
</gene>
<organism evidence="9 10">
    <name type="scientific">Nocardioides panacisoli</name>
    <dbReference type="NCBI Taxonomy" id="627624"/>
    <lineage>
        <taxon>Bacteria</taxon>
        <taxon>Bacillati</taxon>
        <taxon>Actinomycetota</taxon>
        <taxon>Actinomycetes</taxon>
        <taxon>Propionibacteriales</taxon>
        <taxon>Nocardioidaceae</taxon>
        <taxon>Nocardioides</taxon>
    </lineage>
</organism>
<reference evidence="10" key="1">
    <citation type="journal article" date="2019" name="Int. J. Syst. Evol. Microbiol.">
        <title>The Global Catalogue of Microorganisms (GCM) 10K type strain sequencing project: providing services to taxonomists for standard genome sequencing and annotation.</title>
        <authorList>
            <consortium name="The Broad Institute Genomics Platform"/>
            <consortium name="The Broad Institute Genome Sequencing Center for Infectious Disease"/>
            <person name="Wu L."/>
            <person name="Ma J."/>
        </authorList>
    </citation>
    <scope>NUCLEOTIDE SEQUENCE [LARGE SCALE GENOMIC DNA]</scope>
    <source>
        <strain evidence="10">JCM 16953</strain>
    </source>
</reference>
<dbReference type="Pfam" id="PF08281">
    <property type="entry name" value="Sigma70_r4_2"/>
    <property type="match status" value="1"/>
</dbReference>
<dbReference type="Gene3D" id="1.10.1740.10">
    <property type="match status" value="1"/>
</dbReference>
<evidence type="ECO:0000256" key="6">
    <source>
        <dbReference type="SAM" id="MobiDB-lite"/>
    </source>
</evidence>
<evidence type="ECO:0000313" key="9">
    <source>
        <dbReference type="EMBL" id="GAA3831980.1"/>
    </source>
</evidence>
<comment type="similarity">
    <text evidence="1">Belongs to the sigma-70 factor family. ECF subfamily.</text>
</comment>
<accession>A0ABP7J2E1</accession>
<proteinExistence type="inferred from homology"/>
<dbReference type="SUPFAM" id="SSF88659">
    <property type="entry name" value="Sigma3 and sigma4 domains of RNA polymerase sigma factors"/>
    <property type="match status" value="1"/>
</dbReference>
<feature type="region of interest" description="Disordered" evidence="6">
    <location>
        <begin position="94"/>
        <end position="118"/>
    </location>
</feature>
<dbReference type="InterPro" id="IPR039425">
    <property type="entry name" value="RNA_pol_sigma-70-like"/>
</dbReference>
<evidence type="ECO:0000256" key="3">
    <source>
        <dbReference type="ARBA" id="ARBA00023082"/>
    </source>
</evidence>
<dbReference type="InterPro" id="IPR013324">
    <property type="entry name" value="RNA_pol_sigma_r3/r4-like"/>
</dbReference>
<dbReference type="EMBL" id="BAABAH010000017">
    <property type="protein sequence ID" value="GAA3831980.1"/>
    <property type="molecule type" value="Genomic_DNA"/>
</dbReference>
<evidence type="ECO:0000256" key="4">
    <source>
        <dbReference type="ARBA" id="ARBA00023125"/>
    </source>
</evidence>
<dbReference type="Proteomes" id="UP001501821">
    <property type="component" value="Unassembled WGS sequence"/>
</dbReference>
<dbReference type="Gene3D" id="1.10.10.10">
    <property type="entry name" value="Winged helix-like DNA-binding domain superfamily/Winged helix DNA-binding domain"/>
    <property type="match status" value="1"/>
</dbReference>
<dbReference type="InterPro" id="IPR013249">
    <property type="entry name" value="RNA_pol_sigma70_r4_t2"/>
</dbReference>
<dbReference type="InterPro" id="IPR013325">
    <property type="entry name" value="RNA_pol_sigma_r2"/>
</dbReference>
<comment type="caution">
    <text evidence="9">The sequence shown here is derived from an EMBL/GenBank/DDBJ whole genome shotgun (WGS) entry which is preliminary data.</text>
</comment>
<evidence type="ECO:0000256" key="2">
    <source>
        <dbReference type="ARBA" id="ARBA00023015"/>
    </source>
</evidence>
<evidence type="ECO:0000259" key="8">
    <source>
        <dbReference type="Pfam" id="PF08281"/>
    </source>
</evidence>
<keyword evidence="2" id="KW-0805">Transcription regulation</keyword>
<keyword evidence="3" id="KW-0731">Sigma factor</keyword>
<feature type="domain" description="RNA polymerase sigma factor 70 region 4 type 2" evidence="8">
    <location>
        <begin position="126"/>
        <end position="175"/>
    </location>
</feature>
<dbReference type="SUPFAM" id="SSF88946">
    <property type="entry name" value="Sigma2 domain of RNA polymerase sigma factors"/>
    <property type="match status" value="1"/>
</dbReference>
<dbReference type="InterPro" id="IPR014284">
    <property type="entry name" value="RNA_pol_sigma-70_dom"/>
</dbReference>
<keyword evidence="5" id="KW-0804">Transcription</keyword>
<dbReference type="Pfam" id="PF04542">
    <property type="entry name" value="Sigma70_r2"/>
    <property type="match status" value="1"/>
</dbReference>
<dbReference type="NCBIfam" id="TIGR02937">
    <property type="entry name" value="sigma70-ECF"/>
    <property type="match status" value="1"/>
</dbReference>
<keyword evidence="10" id="KW-1185">Reference proteome</keyword>